<gene>
    <name evidence="2" type="ORF">L195_g043539</name>
</gene>
<evidence type="ECO:0000256" key="1">
    <source>
        <dbReference type="SAM" id="MobiDB-lite"/>
    </source>
</evidence>
<reference evidence="2 3" key="2">
    <citation type="journal article" date="2017" name="Front. Plant Sci.">
        <title>Gene Classification and Mining of Molecular Markers Useful in Red Clover (Trifolium pratense) Breeding.</title>
        <authorList>
            <person name="Istvanek J."/>
            <person name="Dluhosova J."/>
            <person name="Dluhos P."/>
            <person name="Patkova L."/>
            <person name="Nedelnik J."/>
            <person name="Repkova J."/>
        </authorList>
    </citation>
    <scope>NUCLEOTIDE SEQUENCE [LARGE SCALE GENOMIC DNA]</scope>
    <source>
        <strain evidence="3">cv. Tatra</strain>
        <tissue evidence="2">Young leaves</tissue>
    </source>
</reference>
<accession>A0A2K3M9J1</accession>
<dbReference type="EMBL" id="ASHM01053878">
    <property type="protein sequence ID" value="PNX87450.1"/>
    <property type="molecule type" value="Genomic_DNA"/>
</dbReference>
<sequence>MTTPKSARPSSSKHRSPKQRNAGINKDIEIIYISSDEEEKVRVADEVLHGWGWSKEVTAAIGNWRKPQTLHVPSWIVRQALHDKTSIILDSGDNGCTYRCSITCPAERGPFVRYIGDGWYSYLEDTKPRIGDKMNFMVSKSKKRLMVKLVRREDRR</sequence>
<dbReference type="Proteomes" id="UP000236291">
    <property type="component" value="Unassembled WGS sequence"/>
</dbReference>
<evidence type="ECO:0008006" key="4">
    <source>
        <dbReference type="Google" id="ProtNLM"/>
    </source>
</evidence>
<evidence type="ECO:0000313" key="2">
    <source>
        <dbReference type="EMBL" id="PNX87450.1"/>
    </source>
</evidence>
<comment type="caution">
    <text evidence="2">The sequence shown here is derived from an EMBL/GenBank/DDBJ whole genome shotgun (WGS) entry which is preliminary data.</text>
</comment>
<feature type="region of interest" description="Disordered" evidence="1">
    <location>
        <begin position="1"/>
        <end position="23"/>
    </location>
</feature>
<protein>
    <recommendedName>
        <fullName evidence="4">B3 domain-containing protein</fullName>
    </recommendedName>
</protein>
<evidence type="ECO:0000313" key="3">
    <source>
        <dbReference type="Proteomes" id="UP000236291"/>
    </source>
</evidence>
<proteinExistence type="predicted"/>
<feature type="compositionally biased region" description="Polar residues" evidence="1">
    <location>
        <begin position="1"/>
        <end position="10"/>
    </location>
</feature>
<organism evidence="2 3">
    <name type="scientific">Trifolium pratense</name>
    <name type="common">Red clover</name>
    <dbReference type="NCBI Taxonomy" id="57577"/>
    <lineage>
        <taxon>Eukaryota</taxon>
        <taxon>Viridiplantae</taxon>
        <taxon>Streptophyta</taxon>
        <taxon>Embryophyta</taxon>
        <taxon>Tracheophyta</taxon>
        <taxon>Spermatophyta</taxon>
        <taxon>Magnoliopsida</taxon>
        <taxon>eudicotyledons</taxon>
        <taxon>Gunneridae</taxon>
        <taxon>Pentapetalae</taxon>
        <taxon>rosids</taxon>
        <taxon>fabids</taxon>
        <taxon>Fabales</taxon>
        <taxon>Fabaceae</taxon>
        <taxon>Papilionoideae</taxon>
        <taxon>50 kb inversion clade</taxon>
        <taxon>NPAAA clade</taxon>
        <taxon>Hologalegina</taxon>
        <taxon>IRL clade</taxon>
        <taxon>Trifolieae</taxon>
        <taxon>Trifolium</taxon>
    </lineage>
</organism>
<dbReference type="AlphaFoldDB" id="A0A2K3M9J1"/>
<name>A0A2K3M9J1_TRIPR</name>
<reference evidence="2 3" key="1">
    <citation type="journal article" date="2014" name="Am. J. Bot.">
        <title>Genome assembly and annotation for red clover (Trifolium pratense; Fabaceae).</title>
        <authorList>
            <person name="Istvanek J."/>
            <person name="Jaros M."/>
            <person name="Krenek A."/>
            <person name="Repkova J."/>
        </authorList>
    </citation>
    <scope>NUCLEOTIDE SEQUENCE [LARGE SCALE GENOMIC DNA]</scope>
    <source>
        <strain evidence="3">cv. Tatra</strain>
        <tissue evidence="2">Young leaves</tissue>
    </source>
</reference>